<keyword evidence="2" id="KW-0677">Repeat</keyword>
<dbReference type="InterPro" id="IPR002182">
    <property type="entry name" value="NB-ARC"/>
</dbReference>
<evidence type="ECO:0000256" key="3">
    <source>
        <dbReference type="PROSITE-ProRule" id="PRU00221"/>
    </source>
</evidence>
<proteinExistence type="predicted"/>
<dbReference type="EMBL" id="HG002079">
    <property type="protein sequence ID" value="CDF39812.1"/>
    <property type="molecule type" value="Genomic_DNA"/>
</dbReference>
<protein>
    <submittedName>
        <fullName evidence="6">WD40-repeat containing protein</fullName>
    </submittedName>
</protein>
<dbReference type="Pfam" id="PF00931">
    <property type="entry name" value="NB-ARC"/>
    <property type="match status" value="1"/>
</dbReference>
<sequence>MQESLRQETGPSRKRRKIRSPDVFISHAGPDKLHIARPLSKKLHAQGLNCFLDKTSMEPGDCGGDEMTKAMESAKVGVFILSPEFAARKWTMRELRCFLRRRREAIGSEMRPPTLIPVFYRLSIRECRELEPELEPDRYRDDEGNNIFEVEKFFSVERQREASTDTVKRELQELAGITGIENHDRATNLPGDEFGPLARAHLVERVFLWVKKKSEEQEDDRLHDRILRPSTSIDTRAAVEQEADHLHDGVQQVSAAVESIRGGRGDVFKAVIRTECNPASIYVKLDSKGNDGSPNTCESRLKAAVLRRDRNEQVGATAVGQGGVGKTCALRAIAHDGEIKTEFSGGVYFMSLGKDGNVGRVIEELCLIVEASGGKQTAAEMREQSEFERVLVKVQAWFCSHVCLFIIDDVWVVNDIEANILQKLSVLADTAGGSGERRSKLLYSTRDRELRQLGERIAFEPRETEGKEAVDMLVHASEANRGEVDDARCKEAVSEILEMCGGLPLALNVAGTSVRYMRERWEGEVSEAWGEYLSRMKRRNTIRGESPKDGYSSLDGTLHTSLDILESDVGRSGETFGDISFRKIHRSLCVMKKQDRIPLSLVGDLWELDEVETEWYAKEMERVGLVELQYKKGCGGLRVHDLTHDFAVQEAQKEESVMVWYKKLADVCKQGRGLLAITESEGRESKDAREKYVFENIYRVLRQGGCAEELKNLFLKARWVKTVIQRGSVWQYEEAVKDLSSVLRNTGGSESLLRDTGEEDSVSAMELMMRAARLSVLFCGESSAGIYFQLYGRIKHKASELGSVQRILEEIKRYAPRPWVRPVSECVARADGRLVEQIVLPYARGVIQVGMDSSGEVYGCQVQGSGAEVTVFRQSAEKETKMVRLQGEFETESQSAGDVEARSVTSEVTRKKRSMTRATCATFCERKGYVVVGYEDGTLRLWSTSEKKVLRSFHGHRSEVRCVAMSGDGKRVVSGSFDKSVRVWDVETGAQVGEALVGHTDWVYSVAMSGDGRRVVSGSADKSVRVWDVETGAQVGKALVGHTDSLLCVAMSEDGRRVVSGSWGKSVRVWGVETGAQVGEALVGHTDWVCSVAMSGDGRRVASGSFDKSVRVWDVETGAQVGETLVGHTSKVWSVAMSGDGRRVVSGSMVDSVRVWDVERGAQVGEALVGHTSKVKSVAMSGDGKRVVSGSEDKSVRVWDVEMGEQVGEALVGHTDWVYSVAMSGDGRRVVSGSADMSVRVWDVETGAQVGEALVGHTSSVFCVAMSGDGRRVVSGSFDKSVRVWDVETGAQVGEALVGHTGPVDSVAMSEDGRRVVSGSDDKSVRVWDVERGITLYIGRGEDLGEIKSRFLTTPDLGTASHAGRRSQIFSKEGGIIQRREDGSEAVLAQLDGPEDLQIDHDHGVVIGRLGHLVAIMKLVV</sequence>
<dbReference type="Pfam" id="PF13676">
    <property type="entry name" value="TIR_2"/>
    <property type="match status" value="1"/>
</dbReference>
<dbReference type="GO" id="GO:0043531">
    <property type="term" value="F:ADP binding"/>
    <property type="evidence" value="ECO:0007669"/>
    <property type="project" value="InterPro"/>
</dbReference>
<feature type="repeat" description="WD" evidence="3">
    <location>
        <begin position="1082"/>
        <end position="1123"/>
    </location>
</feature>
<dbReference type="PROSITE" id="PS50104">
    <property type="entry name" value="TIR"/>
    <property type="match status" value="1"/>
</dbReference>
<feature type="repeat" description="WD" evidence="3">
    <location>
        <begin position="1125"/>
        <end position="1166"/>
    </location>
</feature>
<dbReference type="InterPro" id="IPR036388">
    <property type="entry name" value="WH-like_DNA-bd_sf"/>
</dbReference>
<dbReference type="PANTHER" id="PTHR19879:SF9">
    <property type="entry name" value="TRANSCRIPTION INITIATION FACTOR TFIID SUBUNIT 5"/>
    <property type="match status" value="1"/>
</dbReference>
<name>R7QMS1_CHOCR</name>
<feature type="repeat" description="WD" evidence="3">
    <location>
        <begin position="953"/>
        <end position="994"/>
    </location>
</feature>
<dbReference type="PROSITE" id="PS50082">
    <property type="entry name" value="WD_REPEATS_2"/>
    <property type="match status" value="9"/>
</dbReference>
<dbReference type="KEGG" id="ccp:CHC_T00009419001"/>
<evidence type="ECO:0000256" key="2">
    <source>
        <dbReference type="ARBA" id="ARBA00022737"/>
    </source>
</evidence>
<feature type="repeat" description="WD" evidence="3">
    <location>
        <begin position="1254"/>
        <end position="1295"/>
    </location>
</feature>
<dbReference type="Proteomes" id="UP000012073">
    <property type="component" value="Unassembled WGS sequence"/>
</dbReference>
<feature type="repeat" description="WD" evidence="3">
    <location>
        <begin position="1211"/>
        <end position="1252"/>
    </location>
</feature>
<feature type="compositionally biased region" description="Polar residues" evidence="4">
    <location>
        <begin position="1"/>
        <end position="10"/>
    </location>
</feature>
<keyword evidence="1 3" id="KW-0853">WD repeat</keyword>
<dbReference type="Gene3D" id="1.10.8.430">
    <property type="entry name" value="Helical domain of apoptotic protease-activating factors"/>
    <property type="match status" value="1"/>
</dbReference>
<dbReference type="Gene3D" id="3.40.50.300">
    <property type="entry name" value="P-loop containing nucleotide triphosphate hydrolases"/>
    <property type="match status" value="1"/>
</dbReference>
<dbReference type="Gene3D" id="2.130.10.10">
    <property type="entry name" value="YVTN repeat-like/Quinoprotein amine dehydrogenase"/>
    <property type="match status" value="5"/>
</dbReference>
<evidence type="ECO:0000256" key="1">
    <source>
        <dbReference type="ARBA" id="ARBA00022574"/>
    </source>
</evidence>
<dbReference type="InterPro" id="IPR035897">
    <property type="entry name" value="Toll_tir_struct_dom_sf"/>
</dbReference>
<dbReference type="SUPFAM" id="SSF52200">
    <property type="entry name" value="Toll/Interleukin receptor TIR domain"/>
    <property type="match status" value="1"/>
</dbReference>
<organism evidence="6 7">
    <name type="scientific">Chondrus crispus</name>
    <name type="common">Carrageen Irish moss</name>
    <name type="synonym">Polymorpha crispa</name>
    <dbReference type="NCBI Taxonomy" id="2769"/>
    <lineage>
        <taxon>Eukaryota</taxon>
        <taxon>Rhodophyta</taxon>
        <taxon>Florideophyceae</taxon>
        <taxon>Rhodymeniophycidae</taxon>
        <taxon>Gigartinales</taxon>
        <taxon>Gigartinaceae</taxon>
        <taxon>Chondrus</taxon>
    </lineage>
</organism>
<feature type="repeat" description="WD" evidence="3">
    <location>
        <begin position="1039"/>
        <end position="1080"/>
    </location>
</feature>
<dbReference type="InterPro" id="IPR042197">
    <property type="entry name" value="Apaf_helical"/>
</dbReference>
<feature type="domain" description="TIR" evidence="5">
    <location>
        <begin position="19"/>
        <end position="151"/>
    </location>
</feature>
<evidence type="ECO:0000313" key="6">
    <source>
        <dbReference type="EMBL" id="CDF39812.1"/>
    </source>
</evidence>
<feature type="repeat" description="WD" evidence="3">
    <location>
        <begin position="1297"/>
        <end position="1338"/>
    </location>
</feature>
<dbReference type="SMART" id="SM00255">
    <property type="entry name" value="TIR"/>
    <property type="match status" value="1"/>
</dbReference>
<reference evidence="7" key="1">
    <citation type="journal article" date="2013" name="Proc. Natl. Acad. Sci. U.S.A.">
        <title>Genome structure and metabolic features in the red seaweed Chondrus crispus shed light on evolution of the Archaeplastida.</title>
        <authorList>
            <person name="Collen J."/>
            <person name="Porcel B."/>
            <person name="Carre W."/>
            <person name="Ball S.G."/>
            <person name="Chaparro C."/>
            <person name="Tonon T."/>
            <person name="Barbeyron T."/>
            <person name="Michel G."/>
            <person name="Noel B."/>
            <person name="Valentin K."/>
            <person name="Elias M."/>
            <person name="Artiguenave F."/>
            <person name="Arun A."/>
            <person name="Aury J.M."/>
            <person name="Barbosa-Neto J.F."/>
            <person name="Bothwell J.H."/>
            <person name="Bouget F.Y."/>
            <person name="Brillet L."/>
            <person name="Cabello-Hurtado F."/>
            <person name="Capella-Gutierrez S."/>
            <person name="Charrier B."/>
            <person name="Cladiere L."/>
            <person name="Cock J.M."/>
            <person name="Coelho S.M."/>
            <person name="Colleoni C."/>
            <person name="Czjzek M."/>
            <person name="Da Silva C."/>
            <person name="Delage L."/>
            <person name="Denoeud F."/>
            <person name="Deschamps P."/>
            <person name="Dittami S.M."/>
            <person name="Gabaldon T."/>
            <person name="Gachon C.M."/>
            <person name="Groisillier A."/>
            <person name="Herve C."/>
            <person name="Jabbari K."/>
            <person name="Katinka M."/>
            <person name="Kloareg B."/>
            <person name="Kowalczyk N."/>
            <person name="Labadie K."/>
            <person name="Leblanc C."/>
            <person name="Lopez P.J."/>
            <person name="McLachlan D.H."/>
            <person name="Meslet-Cladiere L."/>
            <person name="Moustafa A."/>
            <person name="Nehr Z."/>
            <person name="Nyvall Collen P."/>
            <person name="Panaud O."/>
            <person name="Partensky F."/>
            <person name="Poulain J."/>
            <person name="Rensing S.A."/>
            <person name="Rousvoal S."/>
            <person name="Samson G."/>
            <person name="Symeonidi A."/>
            <person name="Weissenbach J."/>
            <person name="Zambounis A."/>
            <person name="Wincker P."/>
            <person name="Boyen C."/>
        </authorList>
    </citation>
    <scope>NUCLEOTIDE SEQUENCE [LARGE SCALE GENOMIC DNA]</scope>
    <source>
        <strain evidence="7">cv. Stackhouse</strain>
    </source>
</reference>
<dbReference type="Gene3D" id="3.40.50.10140">
    <property type="entry name" value="Toll/interleukin-1 receptor homology (TIR) domain"/>
    <property type="match status" value="1"/>
</dbReference>
<dbReference type="Pfam" id="PF00400">
    <property type="entry name" value="WD40"/>
    <property type="match status" value="9"/>
</dbReference>
<dbReference type="GeneID" id="17317824"/>
<gene>
    <name evidence="6" type="ORF">CHC_T00009419001</name>
</gene>
<dbReference type="GO" id="GO:0007165">
    <property type="term" value="P:signal transduction"/>
    <property type="evidence" value="ECO:0007669"/>
    <property type="project" value="InterPro"/>
</dbReference>
<dbReference type="SUPFAM" id="SSF63825">
    <property type="entry name" value="YWTD domain"/>
    <property type="match status" value="1"/>
</dbReference>
<dbReference type="Gramene" id="CDF39812">
    <property type="protein sequence ID" value="CDF39812"/>
    <property type="gene ID" value="CHC_T00009419001"/>
</dbReference>
<dbReference type="InterPro" id="IPR001680">
    <property type="entry name" value="WD40_rpt"/>
</dbReference>
<feature type="region of interest" description="Disordered" evidence="4">
    <location>
        <begin position="1"/>
        <end position="21"/>
    </location>
</feature>
<evidence type="ECO:0000256" key="4">
    <source>
        <dbReference type="SAM" id="MobiDB-lite"/>
    </source>
</evidence>
<dbReference type="InterPro" id="IPR011047">
    <property type="entry name" value="Quinoprotein_ADH-like_sf"/>
</dbReference>
<accession>R7QMS1</accession>
<keyword evidence="7" id="KW-1185">Reference proteome</keyword>
<dbReference type="PRINTS" id="PR00320">
    <property type="entry name" value="GPROTEINBRPT"/>
</dbReference>
<dbReference type="STRING" id="2769.R7QMS1"/>
<dbReference type="InterPro" id="IPR020472">
    <property type="entry name" value="WD40_PAC1"/>
</dbReference>
<evidence type="ECO:0000313" key="7">
    <source>
        <dbReference type="Proteomes" id="UP000012073"/>
    </source>
</evidence>
<dbReference type="PROSITE" id="PS50294">
    <property type="entry name" value="WD_REPEATS_REGION"/>
    <property type="match status" value="9"/>
</dbReference>
<dbReference type="RefSeq" id="XP_005710106.1">
    <property type="nucleotide sequence ID" value="XM_005710049.1"/>
</dbReference>
<dbReference type="SUPFAM" id="SSF50998">
    <property type="entry name" value="Quinoprotein alcohol dehydrogenase-like"/>
    <property type="match status" value="1"/>
</dbReference>
<dbReference type="InterPro" id="IPR019775">
    <property type="entry name" value="WD40_repeat_CS"/>
</dbReference>
<dbReference type="SUPFAM" id="SSF52540">
    <property type="entry name" value="P-loop containing nucleoside triphosphate hydrolases"/>
    <property type="match status" value="1"/>
</dbReference>
<dbReference type="PROSITE" id="PS00678">
    <property type="entry name" value="WD_REPEATS_1"/>
    <property type="match status" value="7"/>
</dbReference>
<dbReference type="InterPro" id="IPR000157">
    <property type="entry name" value="TIR_dom"/>
</dbReference>
<dbReference type="PRINTS" id="PR00364">
    <property type="entry name" value="DISEASERSIST"/>
</dbReference>
<dbReference type="SMART" id="SM00320">
    <property type="entry name" value="WD40"/>
    <property type="match status" value="10"/>
</dbReference>
<dbReference type="CDD" id="cd00200">
    <property type="entry name" value="WD40"/>
    <property type="match status" value="1"/>
</dbReference>
<dbReference type="InterPro" id="IPR015943">
    <property type="entry name" value="WD40/YVTN_repeat-like_dom_sf"/>
</dbReference>
<feature type="repeat" description="WD" evidence="3">
    <location>
        <begin position="1168"/>
        <end position="1209"/>
    </location>
</feature>
<feature type="repeat" description="WD" evidence="3">
    <location>
        <begin position="996"/>
        <end position="1037"/>
    </location>
</feature>
<dbReference type="InterPro" id="IPR027417">
    <property type="entry name" value="P-loop_NTPase"/>
</dbReference>
<evidence type="ECO:0000259" key="5">
    <source>
        <dbReference type="PROSITE" id="PS50104"/>
    </source>
</evidence>
<dbReference type="PANTHER" id="PTHR19879">
    <property type="entry name" value="TRANSCRIPTION INITIATION FACTOR TFIID"/>
    <property type="match status" value="1"/>
</dbReference>
<dbReference type="GO" id="GO:0005829">
    <property type="term" value="C:cytosol"/>
    <property type="evidence" value="ECO:0007669"/>
    <property type="project" value="UniProtKB-ARBA"/>
</dbReference>
<dbReference type="Gene3D" id="1.10.10.10">
    <property type="entry name" value="Winged helix-like DNA-binding domain superfamily/Winged helix DNA-binding domain"/>
    <property type="match status" value="1"/>
</dbReference>